<dbReference type="Pfam" id="PF13561">
    <property type="entry name" value="adh_short_C2"/>
    <property type="match status" value="1"/>
</dbReference>
<proteinExistence type="predicted"/>
<dbReference type="Proteomes" id="UP000789524">
    <property type="component" value="Unassembled WGS sequence"/>
</dbReference>
<reference evidence="2" key="1">
    <citation type="submission" date="2021-09" db="EMBL/GenBank/DDBJ databases">
        <authorList>
            <person name="Martin H S."/>
        </authorList>
    </citation>
    <scope>NUCLEOTIDE SEQUENCE</scope>
</reference>
<gene>
    <name evidence="2" type="ORF">DCHRY22_LOCUS10225</name>
</gene>
<sequence length="258" mass="27017">MSLADKVVIITGAGSGIGKGIALHFAKLSAKLSLVDINPDNLRTAAKECEDISKLKAFTVTADLGDLKNAKNVVDSTKQAYGRIDVLVNCAGISGPGGVTSDVLMNSMDRVININLISPIALTNYASDALIESKGCVINISSIFGTTCIENGIPYAVAKAGMIHFTKCAALELGEKGVRVTSISPGPVSTNILVNSGKSQETSDKFWQYLAAQCPLKKLVTAEEIGEVAAMIASDLGTTITGIDYIIDSGMSLKRFTL</sequence>
<dbReference type="AlphaFoldDB" id="A0A8J2W5M0"/>
<dbReference type="FunFam" id="3.40.50.720:FF:000084">
    <property type="entry name" value="Short-chain dehydrogenase reductase"/>
    <property type="match status" value="1"/>
</dbReference>
<evidence type="ECO:0000313" key="2">
    <source>
        <dbReference type="EMBL" id="CAG9572897.1"/>
    </source>
</evidence>
<dbReference type="PANTHER" id="PTHR43975:SF2">
    <property type="entry name" value="EG:BACR7A4.14 PROTEIN-RELATED"/>
    <property type="match status" value="1"/>
</dbReference>
<dbReference type="PANTHER" id="PTHR43975">
    <property type="entry name" value="ZGC:101858"/>
    <property type="match status" value="1"/>
</dbReference>
<dbReference type="Gene3D" id="3.40.50.720">
    <property type="entry name" value="NAD(P)-binding Rossmann-like Domain"/>
    <property type="match status" value="1"/>
</dbReference>
<name>A0A8J2W5M0_9NEOP</name>
<dbReference type="GO" id="GO:0016491">
    <property type="term" value="F:oxidoreductase activity"/>
    <property type="evidence" value="ECO:0007669"/>
    <property type="project" value="UniProtKB-KW"/>
</dbReference>
<dbReference type="InterPro" id="IPR002347">
    <property type="entry name" value="SDR_fam"/>
</dbReference>
<dbReference type="SUPFAM" id="SSF51735">
    <property type="entry name" value="NAD(P)-binding Rossmann-fold domains"/>
    <property type="match status" value="1"/>
</dbReference>
<dbReference type="PRINTS" id="PR00080">
    <property type="entry name" value="SDRFAMILY"/>
</dbReference>
<comment type="caution">
    <text evidence="2">The sequence shown here is derived from an EMBL/GenBank/DDBJ whole genome shotgun (WGS) entry which is preliminary data.</text>
</comment>
<organism evidence="2 3">
    <name type="scientific">Danaus chrysippus</name>
    <name type="common">African queen</name>
    <dbReference type="NCBI Taxonomy" id="151541"/>
    <lineage>
        <taxon>Eukaryota</taxon>
        <taxon>Metazoa</taxon>
        <taxon>Ecdysozoa</taxon>
        <taxon>Arthropoda</taxon>
        <taxon>Hexapoda</taxon>
        <taxon>Insecta</taxon>
        <taxon>Pterygota</taxon>
        <taxon>Neoptera</taxon>
        <taxon>Endopterygota</taxon>
        <taxon>Lepidoptera</taxon>
        <taxon>Glossata</taxon>
        <taxon>Ditrysia</taxon>
        <taxon>Papilionoidea</taxon>
        <taxon>Nymphalidae</taxon>
        <taxon>Danainae</taxon>
        <taxon>Danaini</taxon>
        <taxon>Danaina</taxon>
        <taxon>Danaus</taxon>
        <taxon>Anosia</taxon>
    </lineage>
</organism>
<dbReference type="InterPro" id="IPR036291">
    <property type="entry name" value="NAD(P)-bd_dom_sf"/>
</dbReference>
<protein>
    <submittedName>
        <fullName evidence="2">(African queen) hypothetical protein</fullName>
    </submittedName>
</protein>
<dbReference type="InterPro" id="IPR020904">
    <property type="entry name" value="Sc_DH/Rdtase_CS"/>
</dbReference>
<dbReference type="OrthoDB" id="47007at2759"/>
<dbReference type="EMBL" id="CAKASE010000069">
    <property type="protein sequence ID" value="CAG9572897.1"/>
    <property type="molecule type" value="Genomic_DNA"/>
</dbReference>
<evidence type="ECO:0000256" key="1">
    <source>
        <dbReference type="ARBA" id="ARBA00023002"/>
    </source>
</evidence>
<dbReference type="PROSITE" id="PS00061">
    <property type="entry name" value="ADH_SHORT"/>
    <property type="match status" value="1"/>
</dbReference>
<keyword evidence="1" id="KW-0560">Oxidoreductase</keyword>
<accession>A0A8J2W5M0</accession>
<keyword evidence="3" id="KW-1185">Reference proteome</keyword>
<evidence type="ECO:0000313" key="3">
    <source>
        <dbReference type="Proteomes" id="UP000789524"/>
    </source>
</evidence>
<dbReference type="PRINTS" id="PR00081">
    <property type="entry name" value="GDHRDH"/>
</dbReference>